<evidence type="ECO:0000313" key="2">
    <source>
        <dbReference type="EMBL" id="MBB3115081.1"/>
    </source>
</evidence>
<comment type="caution">
    <text evidence="2">The sequence shown here is derived from an EMBL/GenBank/DDBJ whole genome shotgun (WGS) entry which is preliminary data.</text>
</comment>
<reference evidence="2" key="1">
    <citation type="submission" date="2020-08" db="EMBL/GenBank/DDBJ databases">
        <title>Sequencing the genomes of 1000 actinobacteria strains.</title>
        <authorList>
            <person name="Klenk H.-P."/>
        </authorList>
    </citation>
    <scope>NUCLEOTIDE SEQUENCE</scope>
    <source>
        <strain evidence="2">DSM 20582</strain>
    </source>
</reference>
<feature type="region of interest" description="Disordered" evidence="1">
    <location>
        <begin position="1"/>
        <end position="109"/>
    </location>
</feature>
<sequence>MTLLAVGACGSDDGGDGAQETSASAPAAGTASSPAPSSSAAPSSSPAPEQTAPAQPGQPGQPGQPADPAGEDGPRSPAPGELPIDETVPVAPVPGAPAGTPAGGTSGEDATAIANLVNGLGVDRPASEYTRYVWQHTCSKDNDASGGADALREQSEAFVGRGQWGDLVGPDVLPRIRAVNDVSVDGDRATAQVSATTNGQDQDQRMTFAREGGQWTFCTP</sequence>
<evidence type="ECO:0000313" key="3">
    <source>
        <dbReference type="Proteomes" id="UP000612712"/>
    </source>
</evidence>
<evidence type="ECO:0000256" key="1">
    <source>
        <dbReference type="SAM" id="MobiDB-lite"/>
    </source>
</evidence>
<dbReference type="EMBL" id="JACHWT010000001">
    <property type="protein sequence ID" value="MBB3115081.1"/>
    <property type="molecule type" value="Genomic_DNA"/>
</dbReference>
<organism evidence="2 3">
    <name type="scientific">Corynebacterium bovis DSM 20582 = CIP 54.80</name>
    <dbReference type="NCBI Taxonomy" id="927655"/>
    <lineage>
        <taxon>Bacteria</taxon>
        <taxon>Bacillati</taxon>
        <taxon>Actinomycetota</taxon>
        <taxon>Actinomycetes</taxon>
        <taxon>Mycobacteriales</taxon>
        <taxon>Corynebacteriaceae</taxon>
        <taxon>Corynebacterium</taxon>
    </lineage>
</organism>
<protein>
    <submittedName>
        <fullName evidence="2">Uncharacterized protein</fullName>
    </submittedName>
</protein>
<gene>
    <name evidence="2" type="ORF">FHU32_000269</name>
</gene>
<feature type="compositionally biased region" description="Low complexity" evidence="1">
    <location>
        <begin position="1"/>
        <end position="11"/>
    </location>
</feature>
<dbReference type="RefSeq" id="WP_232625896.1">
    <property type="nucleotide sequence ID" value="NZ_CP047187.1"/>
</dbReference>
<dbReference type="Proteomes" id="UP000612712">
    <property type="component" value="Unassembled WGS sequence"/>
</dbReference>
<dbReference type="GeneID" id="71769638"/>
<proteinExistence type="predicted"/>
<dbReference type="AlphaFoldDB" id="A0A8I0CNN3"/>
<name>A0A8I0CNN3_9CORY</name>
<feature type="compositionally biased region" description="Low complexity" evidence="1">
    <location>
        <begin position="21"/>
        <end position="68"/>
    </location>
</feature>
<accession>A0A8I0CNN3</accession>